<keyword evidence="6 8" id="KW-0342">GTP-binding</keyword>
<dbReference type="EC" id="2.7.7.77" evidence="8"/>
<dbReference type="GO" id="GO:0006777">
    <property type="term" value="P:Mo-molybdopterin cofactor biosynthetic process"/>
    <property type="evidence" value="ECO:0007669"/>
    <property type="project" value="UniProtKB-KW"/>
</dbReference>
<feature type="binding site" evidence="8">
    <location>
        <position position="49"/>
    </location>
    <ligand>
        <name>GTP</name>
        <dbReference type="ChEBI" id="CHEBI:37565"/>
    </ligand>
</feature>
<dbReference type="PANTHER" id="PTHR19136:SF81">
    <property type="entry name" value="MOLYBDENUM COFACTOR GUANYLYLTRANSFERASE"/>
    <property type="match status" value="1"/>
</dbReference>
<keyword evidence="5 8" id="KW-0460">Magnesium</keyword>
<gene>
    <name evidence="8" type="primary">mobA</name>
    <name evidence="10" type="ORF">ACFQFD_10845</name>
</gene>
<dbReference type="InterPro" id="IPR025877">
    <property type="entry name" value="MobA-like_NTP_Trfase"/>
</dbReference>
<dbReference type="GO" id="GO:0005525">
    <property type="term" value="F:GTP binding"/>
    <property type="evidence" value="ECO:0007669"/>
    <property type="project" value="UniProtKB-UniRule"/>
</dbReference>
<reference evidence="10 11" key="1">
    <citation type="journal article" date="2019" name="Int. J. Syst. Evol. Microbiol.">
        <title>The Global Catalogue of Microorganisms (GCM) 10K type strain sequencing project: providing services to taxonomists for standard genome sequencing and annotation.</title>
        <authorList>
            <consortium name="The Broad Institute Genomics Platform"/>
            <consortium name="The Broad Institute Genome Sequencing Center for Infectious Disease"/>
            <person name="Wu L."/>
            <person name="Ma J."/>
        </authorList>
    </citation>
    <scope>NUCLEOTIDE SEQUENCE [LARGE SCALE GENOMIC DNA]</scope>
    <source>
        <strain evidence="10 11">SYNS20</strain>
    </source>
</reference>
<dbReference type="GO" id="GO:0046872">
    <property type="term" value="F:metal ion binding"/>
    <property type="evidence" value="ECO:0007669"/>
    <property type="project" value="UniProtKB-KW"/>
</dbReference>
<dbReference type="Pfam" id="PF12804">
    <property type="entry name" value="NTP_transf_3"/>
    <property type="match status" value="1"/>
</dbReference>
<dbReference type="GO" id="GO:0061603">
    <property type="term" value="F:molybdenum cofactor guanylyltransferase activity"/>
    <property type="evidence" value="ECO:0007669"/>
    <property type="project" value="UniProtKB-EC"/>
</dbReference>
<dbReference type="HAMAP" id="MF_00316">
    <property type="entry name" value="MobA"/>
    <property type="match status" value="1"/>
</dbReference>
<comment type="domain">
    <text evidence="8">The N-terminal domain determines nucleotide recognition and specific binding, while the C-terminal domain determines the specific binding to the target protein.</text>
</comment>
<evidence type="ECO:0000256" key="4">
    <source>
        <dbReference type="ARBA" id="ARBA00022741"/>
    </source>
</evidence>
<comment type="subcellular location">
    <subcellularLocation>
        <location evidence="8">Cytoplasm</location>
    </subcellularLocation>
</comment>
<comment type="function">
    <text evidence="8">Transfers a GMP moiety from GTP to Mo-molybdopterin (Mo-MPT) cofactor (Moco or molybdenum cofactor) to form Mo-molybdopterin guanine dinucleotide (Mo-MGD) cofactor.</text>
</comment>
<feature type="binding site" evidence="8">
    <location>
        <position position="108"/>
    </location>
    <ligand>
        <name>GTP</name>
        <dbReference type="ChEBI" id="CHEBI:37565"/>
    </ligand>
</feature>
<evidence type="ECO:0000313" key="11">
    <source>
        <dbReference type="Proteomes" id="UP001596443"/>
    </source>
</evidence>
<dbReference type="InterPro" id="IPR013482">
    <property type="entry name" value="Molybde_CF_guanTrfase"/>
</dbReference>
<proteinExistence type="inferred from homology"/>
<keyword evidence="4 8" id="KW-0547">Nucleotide-binding</keyword>
<dbReference type="GO" id="GO:0005737">
    <property type="term" value="C:cytoplasm"/>
    <property type="evidence" value="ECO:0007669"/>
    <property type="project" value="UniProtKB-SubCell"/>
</dbReference>
<keyword evidence="11" id="KW-1185">Reference proteome</keyword>
<dbReference type="RefSeq" id="WP_284063258.1">
    <property type="nucleotide sequence ID" value="NZ_CP126158.1"/>
</dbReference>
<dbReference type="GeneID" id="81209547"/>
<feature type="binding site" evidence="8">
    <location>
        <position position="108"/>
    </location>
    <ligand>
        <name>Mg(2+)</name>
        <dbReference type="ChEBI" id="CHEBI:18420"/>
    </ligand>
</feature>
<comment type="cofactor">
    <cofactor evidence="8">
        <name>Mg(2+)</name>
        <dbReference type="ChEBI" id="CHEBI:18420"/>
    </cofactor>
</comment>
<accession>A0ABD5TB13</accession>
<evidence type="ECO:0000256" key="8">
    <source>
        <dbReference type="HAMAP-Rule" id="MF_00316"/>
    </source>
</evidence>
<evidence type="ECO:0000259" key="9">
    <source>
        <dbReference type="Pfam" id="PF12804"/>
    </source>
</evidence>
<feature type="domain" description="MobA-like NTP transferase" evidence="9">
    <location>
        <begin position="5"/>
        <end position="176"/>
    </location>
</feature>
<dbReference type="InterPro" id="IPR029044">
    <property type="entry name" value="Nucleotide-diphossugar_trans"/>
</dbReference>
<dbReference type="Gene3D" id="3.90.550.10">
    <property type="entry name" value="Spore Coat Polysaccharide Biosynthesis Protein SpsA, Chain A"/>
    <property type="match status" value="1"/>
</dbReference>
<feature type="binding site" evidence="8">
    <location>
        <begin position="8"/>
        <end position="10"/>
    </location>
    <ligand>
        <name>GTP</name>
        <dbReference type="ChEBI" id="CHEBI:37565"/>
    </ligand>
</feature>
<comment type="similarity">
    <text evidence="8">Belongs to the MobA family.</text>
</comment>
<evidence type="ECO:0000256" key="2">
    <source>
        <dbReference type="ARBA" id="ARBA00022679"/>
    </source>
</evidence>
<comment type="catalytic activity">
    <reaction evidence="8">
        <text>Mo-molybdopterin + GTP + H(+) = Mo-molybdopterin guanine dinucleotide + diphosphate</text>
        <dbReference type="Rhea" id="RHEA:34243"/>
        <dbReference type="ChEBI" id="CHEBI:15378"/>
        <dbReference type="ChEBI" id="CHEBI:33019"/>
        <dbReference type="ChEBI" id="CHEBI:37565"/>
        <dbReference type="ChEBI" id="CHEBI:71302"/>
        <dbReference type="ChEBI" id="CHEBI:71310"/>
        <dbReference type="EC" id="2.7.7.77"/>
    </reaction>
</comment>
<comment type="caution">
    <text evidence="8">Lacks conserved residue(s) required for the propagation of feature annotation.</text>
</comment>
<dbReference type="AlphaFoldDB" id="A0ABD5TB13"/>
<evidence type="ECO:0000313" key="10">
    <source>
        <dbReference type="EMBL" id="MFC6786471.1"/>
    </source>
</evidence>
<feature type="binding site" evidence="8">
    <location>
        <position position="21"/>
    </location>
    <ligand>
        <name>GTP</name>
        <dbReference type="ChEBI" id="CHEBI:37565"/>
    </ligand>
</feature>
<dbReference type="Proteomes" id="UP001596443">
    <property type="component" value="Unassembled WGS sequence"/>
</dbReference>
<keyword evidence="7 8" id="KW-0501">Molybdenum cofactor biosynthesis</keyword>
<evidence type="ECO:0000256" key="1">
    <source>
        <dbReference type="ARBA" id="ARBA00022490"/>
    </source>
</evidence>
<keyword evidence="1 8" id="KW-0963">Cytoplasm</keyword>
<evidence type="ECO:0000256" key="5">
    <source>
        <dbReference type="ARBA" id="ARBA00022842"/>
    </source>
</evidence>
<evidence type="ECO:0000256" key="7">
    <source>
        <dbReference type="ARBA" id="ARBA00023150"/>
    </source>
</evidence>
<sequence>MPRYAAVVAGGRSTRFGDRDKAVADLAGTPMIRRVADRLAGATDRLVVNCRTDQRAAIEDAMAGYPNPVRYAEDPDPDEGPMAGIRTVLRGVERWGGPDAPAFVVACDMPFVDPALVGVLFDRIDGRDGDDDATLDAVVPRVDDEWFQTTHAAYRAGPMADACDAALARGDRKIIAPLFDLDYAVIDDDELADLGVDGRSFENLNTREEFEAAGAAFAAR</sequence>
<comment type="caution">
    <text evidence="10">The sequence shown here is derived from an EMBL/GenBank/DDBJ whole genome shotgun (WGS) entry which is preliminary data.</text>
</comment>
<dbReference type="EMBL" id="JBHSWX010000012">
    <property type="protein sequence ID" value="MFC6786471.1"/>
    <property type="molecule type" value="Genomic_DNA"/>
</dbReference>
<keyword evidence="10" id="KW-0548">Nucleotidyltransferase</keyword>
<dbReference type="SUPFAM" id="SSF53448">
    <property type="entry name" value="Nucleotide-diphospho-sugar transferases"/>
    <property type="match status" value="1"/>
</dbReference>
<dbReference type="PANTHER" id="PTHR19136">
    <property type="entry name" value="MOLYBDENUM COFACTOR GUANYLYLTRANSFERASE"/>
    <property type="match status" value="1"/>
</dbReference>
<evidence type="ECO:0000256" key="3">
    <source>
        <dbReference type="ARBA" id="ARBA00022723"/>
    </source>
</evidence>
<organism evidence="10 11">
    <name type="scientific">Halobaculum halobium</name>
    <dbReference type="NCBI Taxonomy" id="3032281"/>
    <lineage>
        <taxon>Archaea</taxon>
        <taxon>Methanobacteriati</taxon>
        <taxon>Methanobacteriota</taxon>
        <taxon>Stenosarchaea group</taxon>
        <taxon>Halobacteria</taxon>
        <taxon>Halobacteriales</taxon>
        <taxon>Haloferacaceae</taxon>
        <taxon>Halobaculum</taxon>
    </lineage>
</organism>
<evidence type="ECO:0000256" key="6">
    <source>
        <dbReference type="ARBA" id="ARBA00023134"/>
    </source>
</evidence>
<dbReference type="CDD" id="cd02503">
    <property type="entry name" value="MobA"/>
    <property type="match status" value="1"/>
</dbReference>
<protein>
    <recommendedName>
        <fullName evidence="8">Probable molybdenum cofactor guanylyltransferase</fullName>
        <shortName evidence="8">MoCo guanylyltransferase</shortName>
        <ecNumber evidence="8">2.7.7.77</ecNumber>
    </recommendedName>
    <alternativeName>
        <fullName evidence="8">GTP:molybdopterin guanylyltransferase</fullName>
    </alternativeName>
    <alternativeName>
        <fullName evidence="8">Mo-MPT guanylyltransferase</fullName>
    </alternativeName>
    <alternativeName>
        <fullName evidence="8">Molybdopterin guanylyltransferase</fullName>
    </alternativeName>
    <alternativeName>
        <fullName evidence="8">Molybdopterin-guanine dinucleotide synthase</fullName>
        <shortName evidence="8">MGD synthase</shortName>
    </alternativeName>
</protein>
<keyword evidence="3 8" id="KW-0479">Metal-binding</keyword>
<keyword evidence="2 8" id="KW-0808">Transferase</keyword>
<name>A0ABD5TB13_9EURY</name>